<protein>
    <submittedName>
        <fullName evidence="2">Uncharacterized protein</fullName>
    </submittedName>
</protein>
<evidence type="ECO:0000256" key="1">
    <source>
        <dbReference type="SAM" id="SignalP"/>
    </source>
</evidence>
<feature type="chain" id="PRO_5003819417" evidence="1">
    <location>
        <begin position="19"/>
        <end position="323"/>
    </location>
</feature>
<keyword evidence="3" id="KW-1185">Reference proteome</keyword>
<sequence>MKCILSIFLIAYLKKAGATFEIKKLQNMLSKNFNDVSFLYDDLKIKERLYPLIAEKNSKILTKELDIHKIQLNCLGVIMEFDLYYKNLEKTILDFNIQLPEGGKEVFVSVKAHIDAFLQNIKHDDNSIKEEGLKIVSEIRNCFKIVANEIHEQMHSIVKSIVELNQIIEIVQKNYLPNGILKNIFENIDHKIKLDTSNKNDKKVRLEVLRYIFEKEIENLEKLKISETSSTTSKLECMHQNYKDALKYMEKIKQELFDNTSYLEILNLFYRKNEKIYRDCLKETQIVNQYNKYLESARGCLERCRIFQKEVVKRIIDINKIVG</sequence>
<gene>
    <name evidence="2" type="ORF">EDEG_00461</name>
</gene>
<organism evidence="2 3">
    <name type="scientific">Edhazardia aedis (strain USNM 41457)</name>
    <name type="common">Microsporidian parasite</name>
    <dbReference type="NCBI Taxonomy" id="1003232"/>
    <lineage>
        <taxon>Eukaryota</taxon>
        <taxon>Fungi</taxon>
        <taxon>Fungi incertae sedis</taxon>
        <taxon>Microsporidia</taxon>
        <taxon>Edhazardia</taxon>
    </lineage>
</organism>
<proteinExistence type="predicted"/>
<keyword evidence="1" id="KW-0732">Signal</keyword>
<dbReference type="HOGENOM" id="CLU_860594_0_0_1"/>
<comment type="caution">
    <text evidence="2">The sequence shown here is derived from an EMBL/GenBank/DDBJ whole genome shotgun (WGS) entry which is preliminary data.</text>
</comment>
<accession>J8ZNV4</accession>
<evidence type="ECO:0000313" key="3">
    <source>
        <dbReference type="Proteomes" id="UP000003163"/>
    </source>
</evidence>
<dbReference type="EMBL" id="AFBI03000005">
    <property type="protein sequence ID" value="EJW01373.1"/>
    <property type="molecule type" value="Genomic_DNA"/>
</dbReference>
<name>J8ZNV4_EDHAE</name>
<feature type="signal peptide" evidence="1">
    <location>
        <begin position="1"/>
        <end position="18"/>
    </location>
</feature>
<evidence type="ECO:0000313" key="2">
    <source>
        <dbReference type="EMBL" id="EJW01373.1"/>
    </source>
</evidence>
<dbReference type="InParanoid" id="J8ZNV4"/>
<dbReference type="AlphaFoldDB" id="J8ZNV4"/>
<reference evidence="3" key="2">
    <citation type="submission" date="2015-07" db="EMBL/GenBank/DDBJ databases">
        <title>Contrasting host-pathogen interactions and genome evolution in two generalist and specialist microsporidian pathogens of mosquitoes.</title>
        <authorList>
            <consortium name="The Broad Institute Genomics Platform"/>
            <consortium name="The Broad Institute Genome Sequencing Center for Infectious Disease"/>
            <person name="Cuomo C.A."/>
            <person name="Sanscrainte N.D."/>
            <person name="Goldberg J.M."/>
            <person name="Heiman D."/>
            <person name="Young S."/>
            <person name="Zeng Q."/>
            <person name="Becnel J.J."/>
            <person name="Birren B.W."/>
        </authorList>
    </citation>
    <scope>NUCLEOTIDE SEQUENCE [LARGE SCALE GENOMIC DNA]</scope>
    <source>
        <strain evidence="3">USNM 41457</strain>
    </source>
</reference>
<dbReference type="Proteomes" id="UP000003163">
    <property type="component" value="Unassembled WGS sequence"/>
</dbReference>
<dbReference type="VEuPathDB" id="MicrosporidiaDB:EDEG_00461"/>
<reference evidence="2 3" key="1">
    <citation type="submission" date="2011-08" db="EMBL/GenBank/DDBJ databases">
        <authorList>
            <person name="Liu Z.J."/>
            <person name="Shi F.L."/>
            <person name="Lu J.Q."/>
            <person name="Li M."/>
            <person name="Wang Z.L."/>
        </authorList>
    </citation>
    <scope>NUCLEOTIDE SEQUENCE [LARGE SCALE GENOMIC DNA]</scope>
    <source>
        <strain evidence="2 3">USNM 41457</strain>
    </source>
</reference>